<dbReference type="Proteomes" id="UP000778523">
    <property type="component" value="Unassembled WGS sequence"/>
</dbReference>
<evidence type="ECO:0000313" key="2">
    <source>
        <dbReference type="Proteomes" id="UP000778523"/>
    </source>
</evidence>
<proteinExistence type="predicted"/>
<name>A0ABX2IFB8_9RHOO</name>
<gene>
    <name evidence="1" type="ORF">HJ583_001300</name>
</gene>
<protein>
    <recommendedName>
        <fullName evidence="3">DUF1844 domain-containing protein</fullName>
    </recommendedName>
</protein>
<accession>A0ABX2IFB8</accession>
<reference evidence="1 2" key="1">
    <citation type="submission" date="2020-06" db="EMBL/GenBank/DDBJ databases">
        <title>Draft genome of Uliginosibacterium sp. IMCC34675.</title>
        <authorList>
            <person name="Song J."/>
        </authorList>
    </citation>
    <scope>NUCLEOTIDE SEQUENCE [LARGE SCALE GENOMIC DNA]</scope>
    <source>
        <strain evidence="1 2">IMCC34675</strain>
    </source>
</reference>
<dbReference type="RefSeq" id="WP_170019839.1">
    <property type="nucleotide sequence ID" value="NZ_JABCSC020000001.1"/>
</dbReference>
<comment type="caution">
    <text evidence="1">The sequence shown here is derived from an EMBL/GenBank/DDBJ whole genome shotgun (WGS) entry which is preliminary data.</text>
</comment>
<organism evidence="1 2">
    <name type="scientific">Uliginosibacterium aquaticum</name>
    <dbReference type="NCBI Taxonomy" id="2731212"/>
    <lineage>
        <taxon>Bacteria</taxon>
        <taxon>Pseudomonadati</taxon>
        <taxon>Pseudomonadota</taxon>
        <taxon>Betaproteobacteria</taxon>
        <taxon>Rhodocyclales</taxon>
        <taxon>Zoogloeaceae</taxon>
        <taxon>Uliginosibacterium</taxon>
    </lineage>
</organism>
<dbReference type="EMBL" id="JABCSC020000001">
    <property type="protein sequence ID" value="NSL53652.1"/>
    <property type="molecule type" value="Genomic_DNA"/>
</dbReference>
<sequence length="99" mass="10828">MNNLDPDFAEARPAVLMAAALHLLSCSAAHGMSSAKARALVQHLNTLAERPDTDPLLARTCDELADVWHRLGNELEARKTEEAAQRRALAERGQHAVLH</sequence>
<evidence type="ECO:0000313" key="1">
    <source>
        <dbReference type="EMBL" id="NSL53652.1"/>
    </source>
</evidence>
<keyword evidence="2" id="KW-1185">Reference proteome</keyword>
<evidence type="ECO:0008006" key="3">
    <source>
        <dbReference type="Google" id="ProtNLM"/>
    </source>
</evidence>